<feature type="region of interest" description="Disordered" evidence="1">
    <location>
        <begin position="1"/>
        <end position="23"/>
    </location>
</feature>
<dbReference type="AlphaFoldDB" id="A0AAD9LH54"/>
<feature type="compositionally biased region" description="Pro residues" evidence="1">
    <location>
        <begin position="71"/>
        <end position="80"/>
    </location>
</feature>
<organism evidence="2 3">
    <name type="scientific">Phytophthora citrophthora</name>
    <dbReference type="NCBI Taxonomy" id="4793"/>
    <lineage>
        <taxon>Eukaryota</taxon>
        <taxon>Sar</taxon>
        <taxon>Stramenopiles</taxon>
        <taxon>Oomycota</taxon>
        <taxon>Peronosporomycetes</taxon>
        <taxon>Peronosporales</taxon>
        <taxon>Peronosporaceae</taxon>
        <taxon>Phytophthora</taxon>
    </lineage>
</organism>
<evidence type="ECO:0000313" key="3">
    <source>
        <dbReference type="Proteomes" id="UP001259832"/>
    </source>
</evidence>
<evidence type="ECO:0000313" key="2">
    <source>
        <dbReference type="EMBL" id="KAK1935452.1"/>
    </source>
</evidence>
<proteinExistence type="predicted"/>
<feature type="compositionally biased region" description="Low complexity" evidence="1">
    <location>
        <begin position="7"/>
        <end position="23"/>
    </location>
</feature>
<feature type="region of interest" description="Disordered" evidence="1">
    <location>
        <begin position="257"/>
        <end position="362"/>
    </location>
</feature>
<name>A0AAD9LH54_9STRA</name>
<comment type="caution">
    <text evidence="2">The sequence shown here is derived from an EMBL/GenBank/DDBJ whole genome shotgun (WGS) entry which is preliminary data.</text>
</comment>
<reference evidence="2" key="1">
    <citation type="submission" date="2023-08" db="EMBL/GenBank/DDBJ databases">
        <title>Reference Genome Resource for the Citrus Pathogen Phytophthora citrophthora.</title>
        <authorList>
            <person name="Moller H."/>
            <person name="Coetzee B."/>
            <person name="Rose L.J."/>
            <person name="Van Niekerk J.M."/>
        </authorList>
    </citation>
    <scope>NUCLEOTIDE SEQUENCE</scope>
    <source>
        <strain evidence="2">STE-U-9442</strain>
    </source>
</reference>
<dbReference type="Proteomes" id="UP001259832">
    <property type="component" value="Unassembled WGS sequence"/>
</dbReference>
<gene>
    <name evidence="2" type="ORF">P3T76_010677</name>
</gene>
<accession>A0AAD9LH54</accession>
<feature type="compositionally biased region" description="Basic residues" evidence="1">
    <location>
        <begin position="352"/>
        <end position="362"/>
    </location>
</feature>
<feature type="compositionally biased region" description="Basic and acidic residues" evidence="1">
    <location>
        <begin position="203"/>
        <end position="212"/>
    </location>
</feature>
<dbReference type="EMBL" id="JASMQC010000023">
    <property type="protein sequence ID" value="KAK1935452.1"/>
    <property type="molecule type" value="Genomic_DNA"/>
</dbReference>
<evidence type="ECO:0000256" key="1">
    <source>
        <dbReference type="SAM" id="MobiDB-lite"/>
    </source>
</evidence>
<feature type="region of interest" description="Disordered" evidence="1">
    <location>
        <begin position="61"/>
        <end position="243"/>
    </location>
</feature>
<keyword evidence="3" id="KW-1185">Reference proteome</keyword>
<feature type="compositionally biased region" description="Acidic residues" evidence="1">
    <location>
        <begin position="263"/>
        <end position="279"/>
    </location>
</feature>
<protein>
    <submittedName>
        <fullName evidence="2">Uncharacterized protein</fullName>
    </submittedName>
</protein>
<feature type="compositionally biased region" description="Low complexity" evidence="1">
    <location>
        <begin position="168"/>
        <end position="194"/>
    </location>
</feature>
<feature type="compositionally biased region" description="Pro residues" evidence="1">
    <location>
        <begin position="284"/>
        <end position="300"/>
    </location>
</feature>
<sequence length="362" mass="36381">MRDRSASSDSEASTASQSSLASDASFYDALDDVADLAAVRGVDPPADPLVDPLGLGLHTLAPVLSSREPETAPPEAPRAPPLLRDGVEPGVAISARGWQPSGPVVPQAVSRAGPPVAQTNTRSATAPPRPFGATAPVSCPLDPPTSGPGSPILGLSMGESLVAQATDSASGFEAAASAEAGAAQEGAANDGYSGPPSPPPDPQARRSAREDPPPASQPPATALPASSDAILPGRAGGMLSDRPAPGAALVAATARALAGSTVAEDDPSDSSDDDDDQDDAAAAPVPPQDPATDGYPPPPRQGGRHVDGGGVAITTADPRMCRPYPTGHESQLPNHRLLLHTPPWSTTSGASSRRRVQHLAKL</sequence>